<dbReference type="AlphaFoldDB" id="A0AAD3T8W1"/>
<evidence type="ECO:0000313" key="1">
    <source>
        <dbReference type="EMBL" id="GMH25060.1"/>
    </source>
</evidence>
<dbReference type="EMBL" id="BSYO01000028">
    <property type="protein sequence ID" value="GMH25060.1"/>
    <property type="molecule type" value="Genomic_DNA"/>
</dbReference>
<dbReference type="Proteomes" id="UP001279734">
    <property type="component" value="Unassembled WGS sequence"/>
</dbReference>
<organism evidence="1 2">
    <name type="scientific">Nepenthes gracilis</name>
    <name type="common">Slender pitcher plant</name>
    <dbReference type="NCBI Taxonomy" id="150966"/>
    <lineage>
        <taxon>Eukaryota</taxon>
        <taxon>Viridiplantae</taxon>
        <taxon>Streptophyta</taxon>
        <taxon>Embryophyta</taxon>
        <taxon>Tracheophyta</taxon>
        <taxon>Spermatophyta</taxon>
        <taxon>Magnoliopsida</taxon>
        <taxon>eudicotyledons</taxon>
        <taxon>Gunneridae</taxon>
        <taxon>Pentapetalae</taxon>
        <taxon>Caryophyllales</taxon>
        <taxon>Nepenthaceae</taxon>
        <taxon>Nepenthes</taxon>
    </lineage>
</organism>
<name>A0AAD3T8W1_NEPGR</name>
<protein>
    <submittedName>
        <fullName evidence="1">Uncharacterized protein</fullName>
    </submittedName>
</protein>
<sequence>MSSFLIAFAGHETDRVAKEVTQSWVPLAQVYPKAPQRQESAQVESERILTMDIEEVDEELTASYHLLAY</sequence>
<accession>A0AAD3T8W1</accession>
<evidence type="ECO:0000313" key="2">
    <source>
        <dbReference type="Proteomes" id="UP001279734"/>
    </source>
</evidence>
<reference evidence="1" key="1">
    <citation type="submission" date="2023-05" db="EMBL/GenBank/DDBJ databases">
        <title>Nepenthes gracilis genome sequencing.</title>
        <authorList>
            <person name="Fukushima K."/>
        </authorList>
    </citation>
    <scope>NUCLEOTIDE SEQUENCE</scope>
    <source>
        <strain evidence="1">SING2019-196</strain>
    </source>
</reference>
<keyword evidence="2" id="KW-1185">Reference proteome</keyword>
<proteinExistence type="predicted"/>
<comment type="caution">
    <text evidence="1">The sequence shown here is derived from an EMBL/GenBank/DDBJ whole genome shotgun (WGS) entry which is preliminary data.</text>
</comment>
<gene>
    <name evidence="1" type="ORF">Nepgr_026903</name>
</gene>